<evidence type="ECO:0000259" key="10">
    <source>
        <dbReference type="PROSITE" id="PS50014"/>
    </source>
</evidence>
<dbReference type="InterPro" id="IPR019786">
    <property type="entry name" value="Zinc_finger_PHD-type_CS"/>
</dbReference>
<dbReference type="AlphaFoldDB" id="R7V2T0"/>
<evidence type="ECO:0000259" key="11">
    <source>
        <dbReference type="PROSITE" id="PS50016"/>
    </source>
</evidence>
<dbReference type="Proteomes" id="UP000014760">
    <property type="component" value="Unassembled WGS sequence"/>
</dbReference>
<dbReference type="OrthoDB" id="6020909at2759"/>
<dbReference type="PROSITE" id="PS50016">
    <property type="entry name" value="ZF_PHD_2"/>
    <property type="match status" value="1"/>
</dbReference>
<keyword evidence="5" id="KW-0175">Coiled coil</keyword>
<reference evidence="14" key="1">
    <citation type="submission" date="2012-12" db="EMBL/GenBank/DDBJ databases">
        <authorList>
            <person name="Hellsten U."/>
            <person name="Grimwood J."/>
            <person name="Chapman J.A."/>
            <person name="Shapiro H."/>
            <person name="Aerts A."/>
            <person name="Otillar R.P."/>
            <person name="Terry A.Y."/>
            <person name="Boore J.L."/>
            <person name="Simakov O."/>
            <person name="Marletaz F."/>
            <person name="Cho S.-J."/>
            <person name="Edsinger-Gonzales E."/>
            <person name="Havlak P."/>
            <person name="Kuo D.-H."/>
            <person name="Larsson T."/>
            <person name="Lv J."/>
            <person name="Arendt D."/>
            <person name="Savage R."/>
            <person name="Osoegawa K."/>
            <person name="de Jong P."/>
            <person name="Lindberg D.R."/>
            <person name="Seaver E.C."/>
            <person name="Weisblat D.A."/>
            <person name="Putnam N.H."/>
            <person name="Grigoriev I.V."/>
            <person name="Rokhsar D.S."/>
        </authorList>
    </citation>
    <scope>NUCLEOTIDE SEQUENCE</scope>
    <source>
        <strain evidence="14">I ESC-2004</strain>
    </source>
</reference>
<dbReference type="InterPro" id="IPR001487">
    <property type="entry name" value="Bromodomain"/>
</dbReference>
<evidence type="ECO:0000256" key="2">
    <source>
        <dbReference type="ARBA" id="ARBA00022723"/>
    </source>
</evidence>
<dbReference type="PANTHER" id="PTHR45915">
    <property type="entry name" value="TRANSCRIPTION INTERMEDIARY FACTOR"/>
    <property type="match status" value="1"/>
</dbReference>
<keyword evidence="14" id="KW-1185">Reference proteome</keyword>
<feature type="domain" description="PHD-type" evidence="11">
    <location>
        <begin position="2"/>
        <end position="51"/>
    </location>
</feature>
<dbReference type="InterPro" id="IPR013083">
    <property type="entry name" value="Znf_RING/FYVE/PHD"/>
</dbReference>
<dbReference type="STRING" id="283909.R7V2T0"/>
<dbReference type="Pfam" id="PF00439">
    <property type="entry name" value="Bromodomain"/>
    <property type="match status" value="1"/>
</dbReference>
<accession>R7V2T0</accession>
<dbReference type="EnsemblMetazoa" id="CapteT76397">
    <property type="protein sequence ID" value="CapteP76397"/>
    <property type="gene ID" value="CapteG76397"/>
</dbReference>
<dbReference type="Gene3D" id="1.20.920.10">
    <property type="entry name" value="Bromodomain-like"/>
    <property type="match status" value="1"/>
</dbReference>
<dbReference type="Pfam" id="PF00628">
    <property type="entry name" value="PHD"/>
    <property type="match status" value="1"/>
</dbReference>
<gene>
    <name evidence="12" type="ORF">CAPTEDRAFT_76397</name>
</gene>
<dbReference type="InterPro" id="IPR001965">
    <property type="entry name" value="Znf_PHD"/>
</dbReference>
<dbReference type="GO" id="GO:0005634">
    <property type="term" value="C:nucleus"/>
    <property type="evidence" value="ECO:0007669"/>
    <property type="project" value="UniProtKB-SubCell"/>
</dbReference>
<evidence type="ECO:0008006" key="15">
    <source>
        <dbReference type="Google" id="ProtNLM"/>
    </source>
</evidence>
<dbReference type="GO" id="GO:0000785">
    <property type="term" value="C:chromatin"/>
    <property type="evidence" value="ECO:0007669"/>
    <property type="project" value="TreeGrafter"/>
</dbReference>
<dbReference type="GO" id="GO:0008270">
    <property type="term" value="F:zinc ion binding"/>
    <property type="evidence" value="ECO:0007669"/>
    <property type="project" value="UniProtKB-KW"/>
</dbReference>
<dbReference type="OMA" id="KMYLQVK"/>
<name>R7V2T0_CAPTE</name>
<keyword evidence="3 9" id="KW-0863">Zinc-finger</keyword>
<dbReference type="SUPFAM" id="SSF47370">
    <property type="entry name" value="Bromodomain"/>
    <property type="match status" value="1"/>
</dbReference>
<evidence type="ECO:0000313" key="13">
    <source>
        <dbReference type="EnsemblMetazoa" id="CapteP76397"/>
    </source>
</evidence>
<keyword evidence="7" id="KW-0539">Nucleus</keyword>
<feature type="non-terminal residue" evidence="12">
    <location>
        <position position="1"/>
    </location>
</feature>
<dbReference type="SMART" id="SM00297">
    <property type="entry name" value="BROMO"/>
    <property type="match status" value="1"/>
</dbReference>
<keyword evidence="6 8" id="KW-0103">Bromodomain</keyword>
<feature type="domain" description="Bromo" evidence="10">
    <location>
        <begin position="92"/>
        <end position="161"/>
    </location>
</feature>
<keyword evidence="2" id="KW-0479">Metal-binding</keyword>
<evidence type="ECO:0000256" key="8">
    <source>
        <dbReference type="PROSITE-ProRule" id="PRU00035"/>
    </source>
</evidence>
<protein>
    <recommendedName>
        <fullName evidence="15">PHD-type domain-containing protein</fullName>
    </recommendedName>
</protein>
<evidence type="ECO:0000256" key="6">
    <source>
        <dbReference type="ARBA" id="ARBA00023117"/>
    </source>
</evidence>
<dbReference type="SMART" id="SM00249">
    <property type="entry name" value="PHD"/>
    <property type="match status" value="1"/>
</dbReference>
<dbReference type="PROSITE" id="PS50014">
    <property type="entry name" value="BROMODOMAIN_2"/>
    <property type="match status" value="1"/>
</dbReference>
<sequence>SEDWCAVCKNGGNLLCCDGCPKVFHLNCYVPILKCFPRDNEDWFCCLCKLDDELRLETSEGGGPSAGSKRKASGNLTPKQQMVCERILLELFSHDSSSAFHEPVSKTIPNYYSVVSHPMDLMTIKRRLADGSFKQIEEFVAHCFLIFYNCSIFNDKDSEIGKAGMIMKAFLQGLVKRFLP</sequence>
<dbReference type="PROSITE" id="PS01359">
    <property type="entry name" value="ZF_PHD_1"/>
    <property type="match status" value="1"/>
</dbReference>
<evidence type="ECO:0000256" key="7">
    <source>
        <dbReference type="ARBA" id="ARBA00023242"/>
    </source>
</evidence>
<evidence type="ECO:0000313" key="14">
    <source>
        <dbReference type="Proteomes" id="UP000014760"/>
    </source>
</evidence>
<proteinExistence type="predicted"/>
<organism evidence="12">
    <name type="scientific">Capitella teleta</name>
    <name type="common">Polychaete worm</name>
    <dbReference type="NCBI Taxonomy" id="283909"/>
    <lineage>
        <taxon>Eukaryota</taxon>
        <taxon>Metazoa</taxon>
        <taxon>Spiralia</taxon>
        <taxon>Lophotrochozoa</taxon>
        <taxon>Annelida</taxon>
        <taxon>Polychaeta</taxon>
        <taxon>Sedentaria</taxon>
        <taxon>Scolecida</taxon>
        <taxon>Capitellidae</taxon>
        <taxon>Capitella</taxon>
    </lineage>
</organism>
<evidence type="ECO:0000256" key="1">
    <source>
        <dbReference type="ARBA" id="ARBA00004123"/>
    </source>
</evidence>
<evidence type="ECO:0000313" key="12">
    <source>
        <dbReference type="EMBL" id="ELU12782.1"/>
    </source>
</evidence>
<evidence type="ECO:0000256" key="4">
    <source>
        <dbReference type="ARBA" id="ARBA00022833"/>
    </source>
</evidence>
<dbReference type="EMBL" id="KB295685">
    <property type="protein sequence ID" value="ELU12782.1"/>
    <property type="molecule type" value="Genomic_DNA"/>
</dbReference>
<dbReference type="InterPro" id="IPR011011">
    <property type="entry name" value="Znf_FYVE_PHD"/>
</dbReference>
<dbReference type="PANTHER" id="PTHR45915:SF6">
    <property type="entry name" value="E3 UBIQUITIN-PROTEIN LIGASE TRIM33"/>
    <property type="match status" value="1"/>
</dbReference>
<reference evidence="12 14" key="2">
    <citation type="journal article" date="2013" name="Nature">
        <title>Insights into bilaterian evolution from three spiralian genomes.</title>
        <authorList>
            <person name="Simakov O."/>
            <person name="Marletaz F."/>
            <person name="Cho S.J."/>
            <person name="Edsinger-Gonzales E."/>
            <person name="Havlak P."/>
            <person name="Hellsten U."/>
            <person name="Kuo D.H."/>
            <person name="Larsson T."/>
            <person name="Lv J."/>
            <person name="Arendt D."/>
            <person name="Savage R."/>
            <person name="Osoegawa K."/>
            <person name="de Jong P."/>
            <person name="Grimwood J."/>
            <person name="Chapman J.A."/>
            <person name="Shapiro H."/>
            <person name="Aerts A."/>
            <person name="Otillar R.P."/>
            <person name="Terry A.Y."/>
            <person name="Boore J.L."/>
            <person name="Grigoriev I.V."/>
            <person name="Lindberg D.R."/>
            <person name="Seaver E.C."/>
            <person name="Weisblat D.A."/>
            <person name="Putnam N.H."/>
            <person name="Rokhsar D.S."/>
        </authorList>
    </citation>
    <scope>NUCLEOTIDE SEQUENCE</scope>
    <source>
        <strain evidence="12 14">I ESC-2004</strain>
    </source>
</reference>
<dbReference type="SUPFAM" id="SSF57903">
    <property type="entry name" value="FYVE/PHD zinc finger"/>
    <property type="match status" value="1"/>
</dbReference>
<dbReference type="CDD" id="cd15541">
    <property type="entry name" value="PHD_TIF1_like"/>
    <property type="match status" value="1"/>
</dbReference>
<evidence type="ECO:0000256" key="9">
    <source>
        <dbReference type="PROSITE-ProRule" id="PRU00146"/>
    </source>
</evidence>
<dbReference type="InterPro" id="IPR019787">
    <property type="entry name" value="Znf_PHD-finger"/>
</dbReference>
<dbReference type="InterPro" id="IPR036427">
    <property type="entry name" value="Bromodomain-like_sf"/>
</dbReference>
<reference evidence="13" key="3">
    <citation type="submission" date="2015-06" db="UniProtKB">
        <authorList>
            <consortium name="EnsemblMetazoa"/>
        </authorList>
    </citation>
    <scope>IDENTIFICATION</scope>
</reference>
<dbReference type="Gene3D" id="3.30.40.10">
    <property type="entry name" value="Zinc/RING finger domain, C3HC4 (zinc finger)"/>
    <property type="match status" value="1"/>
</dbReference>
<dbReference type="HOGENOM" id="CLU_074732_1_1_1"/>
<comment type="subcellular location">
    <subcellularLocation>
        <location evidence="1">Nucleus</location>
    </subcellularLocation>
</comment>
<evidence type="ECO:0000256" key="3">
    <source>
        <dbReference type="ARBA" id="ARBA00022771"/>
    </source>
</evidence>
<keyword evidence="4" id="KW-0862">Zinc</keyword>
<evidence type="ECO:0000256" key="5">
    <source>
        <dbReference type="ARBA" id="ARBA00023054"/>
    </source>
</evidence>
<dbReference type="EMBL" id="AMQN01005331">
    <property type="status" value="NOT_ANNOTATED_CDS"/>
    <property type="molecule type" value="Genomic_DNA"/>
</dbReference>
<feature type="non-terminal residue" evidence="12">
    <location>
        <position position="180"/>
    </location>
</feature>